<accession>A0ABM8W0A4</accession>
<feature type="non-terminal residue" evidence="1">
    <location>
        <position position="1"/>
    </location>
</feature>
<dbReference type="EMBL" id="CAJVQB010000493">
    <property type="protein sequence ID" value="CAG8492040.1"/>
    <property type="molecule type" value="Genomic_DNA"/>
</dbReference>
<comment type="caution">
    <text evidence="1">The sequence shown here is derived from an EMBL/GenBank/DDBJ whole genome shotgun (WGS) entry which is preliminary data.</text>
</comment>
<evidence type="ECO:0000313" key="1">
    <source>
        <dbReference type="EMBL" id="CAG8492040.1"/>
    </source>
</evidence>
<organism evidence="1 2">
    <name type="scientific">Gigaspora margarita</name>
    <dbReference type="NCBI Taxonomy" id="4874"/>
    <lineage>
        <taxon>Eukaryota</taxon>
        <taxon>Fungi</taxon>
        <taxon>Fungi incertae sedis</taxon>
        <taxon>Mucoromycota</taxon>
        <taxon>Glomeromycotina</taxon>
        <taxon>Glomeromycetes</taxon>
        <taxon>Diversisporales</taxon>
        <taxon>Gigasporaceae</taxon>
        <taxon>Gigaspora</taxon>
    </lineage>
</organism>
<sequence length="88" mass="9901">LYYYVNNHIQQLNNHIRPYSATQQPYLATQLYMDSLTLNKTLFLPPSFTTSHNQENLSPFGPIAVDVESSTSSTSSNVFGSGCFLKNH</sequence>
<protein>
    <submittedName>
        <fullName evidence="1">11237_t:CDS:1</fullName>
    </submittedName>
</protein>
<name>A0ABM8W0A4_GIGMA</name>
<gene>
    <name evidence="1" type="ORF">GMARGA_LOCUS1767</name>
</gene>
<dbReference type="Proteomes" id="UP000789901">
    <property type="component" value="Unassembled WGS sequence"/>
</dbReference>
<evidence type="ECO:0000313" key="2">
    <source>
        <dbReference type="Proteomes" id="UP000789901"/>
    </source>
</evidence>
<proteinExistence type="predicted"/>
<reference evidence="1 2" key="1">
    <citation type="submission" date="2021-06" db="EMBL/GenBank/DDBJ databases">
        <authorList>
            <person name="Kallberg Y."/>
            <person name="Tangrot J."/>
            <person name="Rosling A."/>
        </authorList>
    </citation>
    <scope>NUCLEOTIDE SEQUENCE [LARGE SCALE GENOMIC DNA]</scope>
    <source>
        <strain evidence="1 2">120-4 pot B 10/14</strain>
    </source>
</reference>
<keyword evidence="2" id="KW-1185">Reference proteome</keyword>